<dbReference type="Proteomes" id="UP001174932">
    <property type="component" value="Unassembled WGS sequence"/>
</dbReference>
<feature type="region of interest" description="Disordered" evidence="1">
    <location>
        <begin position="20"/>
        <end position="42"/>
    </location>
</feature>
<organism evidence="2 3">
    <name type="scientific">Rhizobium alvei</name>
    <dbReference type="NCBI Taxonomy" id="1132659"/>
    <lineage>
        <taxon>Bacteria</taxon>
        <taxon>Pseudomonadati</taxon>
        <taxon>Pseudomonadota</taxon>
        <taxon>Alphaproteobacteria</taxon>
        <taxon>Hyphomicrobiales</taxon>
        <taxon>Rhizobiaceae</taxon>
        <taxon>Rhizobium/Agrobacterium group</taxon>
        <taxon>Rhizobium</taxon>
    </lineage>
</organism>
<evidence type="ECO:0000313" key="2">
    <source>
        <dbReference type="EMBL" id="MDO6965480.1"/>
    </source>
</evidence>
<feature type="compositionally biased region" description="Pro residues" evidence="1">
    <location>
        <begin position="22"/>
        <end position="32"/>
    </location>
</feature>
<accession>A0ABT8YP34</accession>
<gene>
    <name evidence="2" type="ORF">Q4481_16055</name>
</gene>
<dbReference type="RefSeq" id="WP_304377416.1">
    <property type="nucleotide sequence ID" value="NZ_JAUOZU010000012.1"/>
</dbReference>
<protein>
    <submittedName>
        <fullName evidence="2">Uncharacterized protein</fullName>
    </submittedName>
</protein>
<reference evidence="2" key="1">
    <citation type="journal article" date="2015" name="Int. J. Syst. Evol. Microbiol.">
        <title>Rhizobium alvei sp. nov., isolated from a freshwater river.</title>
        <authorList>
            <person name="Sheu S.Y."/>
            <person name="Huang H.W."/>
            <person name="Young C.C."/>
            <person name="Chen W.M."/>
        </authorList>
    </citation>
    <scope>NUCLEOTIDE SEQUENCE</scope>
    <source>
        <strain evidence="2">TNR-22</strain>
    </source>
</reference>
<evidence type="ECO:0000313" key="3">
    <source>
        <dbReference type="Proteomes" id="UP001174932"/>
    </source>
</evidence>
<proteinExistence type="predicted"/>
<sequence>MFTAILDILMETTRLLTFTAPRPLPEPMPPREPSSQGGAVDK</sequence>
<comment type="caution">
    <text evidence="2">The sequence shown here is derived from an EMBL/GenBank/DDBJ whole genome shotgun (WGS) entry which is preliminary data.</text>
</comment>
<reference evidence="2" key="2">
    <citation type="submission" date="2023-07" db="EMBL/GenBank/DDBJ databases">
        <authorList>
            <person name="Shen H."/>
        </authorList>
    </citation>
    <scope>NUCLEOTIDE SEQUENCE</scope>
    <source>
        <strain evidence="2">TNR-22</strain>
    </source>
</reference>
<name>A0ABT8YP34_9HYPH</name>
<dbReference type="EMBL" id="JAUOZU010000012">
    <property type="protein sequence ID" value="MDO6965480.1"/>
    <property type="molecule type" value="Genomic_DNA"/>
</dbReference>
<keyword evidence="3" id="KW-1185">Reference proteome</keyword>
<evidence type="ECO:0000256" key="1">
    <source>
        <dbReference type="SAM" id="MobiDB-lite"/>
    </source>
</evidence>